<sequence>MKKKELRIVDAKRKFRGAVYSTIAIQELRRRLACRVKHSTVFASNSKLRQALGEMEFDPKRKFRAAVYVVIASNEIKHWIDSEETLLHDPSLHPHARNISKPRSVGEKFNPRRTFKAAVHAIIFVKELEYWWLDFNPKKVGLLPGKVRDQVELRSHVKELLGWLGQHPTRPTFVYDFYRDQGVIHQTNQTFKSAVYAVMAVNKMNKNHRHEKMDIQGKDRLHWLSQSLSTKAAPKHPHFVHFEDPRDIATISTIHQNAKGFDAKRKALGDTVFVRRAGMLPDHDFHRSCSTE</sequence>
<comment type="caution">
    <text evidence="1">The sequence shown here is derived from an EMBL/GenBank/DDBJ whole genome shotgun (WGS) entry which is preliminary data.</text>
</comment>
<evidence type="ECO:0000313" key="1">
    <source>
        <dbReference type="EMBL" id="KAG7354472.1"/>
    </source>
</evidence>
<dbReference type="Proteomes" id="UP000693970">
    <property type="component" value="Unassembled WGS sequence"/>
</dbReference>
<gene>
    <name evidence="1" type="ORF">IV203_003828</name>
</gene>
<organism evidence="1 2">
    <name type="scientific">Nitzschia inconspicua</name>
    <dbReference type="NCBI Taxonomy" id="303405"/>
    <lineage>
        <taxon>Eukaryota</taxon>
        <taxon>Sar</taxon>
        <taxon>Stramenopiles</taxon>
        <taxon>Ochrophyta</taxon>
        <taxon>Bacillariophyta</taxon>
        <taxon>Bacillariophyceae</taxon>
        <taxon>Bacillariophycidae</taxon>
        <taxon>Bacillariales</taxon>
        <taxon>Bacillariaceae</taxon>
        <taxon>Nitzschia</taxon>
    </lineage>
</organism>
<name>A0A9K3L337_9STRA</name>
<protein>
    <submittedName>
        <fullName evidence="1">Pericentrin-AKAP450 domain of centrosomal targeting protein</fullName>
    </submittedName>
</protein>
<proteinExistence type="predicted"/>
<accession>A0A9K3L337</accession>
<reference evidence="1" key="2">
    <citation type="submission" date="2021-04" db="EMBL/GenBank/DDBJ databases">
        <authorList>
            <person name="Podell S."/>
        </authorList>
    </citation>
    <scope>NUCLEOTIDE SEQUENCE</scope>
    <source>
        <strain evidence="1">Hildebrandi</strain>
    </source>
</reference>
<dbReference type="AlphaFoldDB" id="A0A9K3L337"/>
<keyword evidence="2" id="KW-1185">Reference proteome</keyword>
<dbReference type="EMBL" id="JAGRRH010000016">
    <property type="protein sequence ID" value="KAG7354472.1"/>
    <property type="molecule type" value="Genomic_DNA"/>
</dbReference>
<reference evidence="1" key="1">
    <citation type="journal article" date="2021" name="Sci. Rep.">
        <title>Diploid genomic architecture of Nitzschia inconspicua, an elite biomass production diatom.</title>
        <authorList>
            <person name="Oliver A."/>
            <person name="Podell S."/>
            <person name="Pinowska A."/>
            <person name="Traller J.C."/>
            <person name="Smith S.R."/>
            <person name="McClure R."/>
            <person name="Beliaev A."/>
            <person name="Bohutskyi P."/>
            <person name="Hill E.A."/>
            <person name="Rabines A."/>
            <person name="Zheng H."/>
            <person name="Allen L.Z."/>
            <person name="Kuo A."/>
            <person name="Grigoriev I.V."/>
            <person name="Allen A.E."/>
            <person name="Hazlebeck D."/>
            <person name="Allen E.E."/>
        </authorList>
    </citation>
    <scope>NUCLEOTIDE SEQUENCE</scope>
    <source>
        <strain evidence="1">Hildebrandi</strain>
    </source>
</reference>
<evidence type="ECO:0000313" key="2">
    <source>
        <dbReference type="Proteomes" id="UP000693970"/>
    </source>
</evidence>